<reference evidence="9" key="1">
    <citation type="journal article" date="2015" name="PLoS Genet.">
        <title>Genome Sequence and Transcriptome Analyses of Chrysochromulina tobin: Metabolic Tools for Enhanced Algal Fitness in the Prominent Order Prymnesiales (Haptophyceae).</title>
        <authorList>
            <person name="Hovde B.T."/>
            <person name="Deodato C.R."/>
            <person name="Hunsperger H.M."/>
            <person name="Ryken S.A."/>
            <person name="Yost W."/>
            <person name="Jha R.K."/>
            <person name="Patterson J."/>
            <person name="Monnat R.J. Jr."/>
            <person name="Barlow S.B."/>
            <person name="Starkenburg S.R."/>
            <person name="Cattolico R.A."/>
        </authorList>
    </citation>
    <scope>NUCLEOTIDE SEQUENCE</scope>
    <source>
        <strain evidence="9">CCMP291</strain>
    </source>
</reference>
<evidence type="ECO:0000259" key="7">
    <source>
        <dbReference type="Pfam" id="PF00999"/>
    </source>
</evidence>
<feature type="signal peptide" evidence="6">
    <location>
        <begin position="1"/>
        <end position="20"/>
    </location>
</feature>
<feature type="transmembrane region" description="Helical" evidence="5">
    <location>
        <begin position="239"/>
        <end position="261"/>
    </location>
</feature>
<keyword evidence="3 5" id="KW-1133">Transmembrane helix</keyword>
<feature type="transmembrane region" description="Helical" evidence="5">
    <location>
        <begin position="311"/>
        <end position="336"/>
    </location>
</feature>
<dbReference type="InterPro" id="IPR006153">
    <property type="entry name" value="Cation/H_exchanger_TM"/>
</dbReference>
<gene>
    <name evidence="8" type="ORF">Ctob_007990</name>
</gene>
<feature type="chain" id="PRO_5005602401" description="Cation/H+ exchanger transmembrane domain-containing protein" evidence="6">
    <location>
        <begin position="21"/>
        <end position="655"/>
    </location>
</feature>
<accession>A0A0M0K5P4</accession>
<dbReference type="Proteomes" id="UP000037460">
    <property type="component" value="Unassembled WGS sequence"/>
</dbReference>
<dbReference type="Gene3D" id="1.20.1530.20">
    <property type="match status" value="1"/>
</dbReference>
<dbReference type="GO" id="GO:0016020">
    <property type="term" value="C:membrane"/>
    <property type="evidence" value="ECO:0007669"/>
    <property type="project" value="UniProtKB-SubCell"/>
</dbReference>
<evidence type="ECO:0000256" key="2">
    <source>
        <dbReference type="ARBA" id="ARBA00022692"/>
    </source>
</evidence>
<dbReference type="InterPro" id="IPR038770">
    <property type="entry name" value="Na+/solute_symporter_sf"/>
</dbReference>
<dbReference type="EMBL" id="JWZX01001303">
    <property type="protein sequence ID" value="KOO34181.1"/>
    <property type="molecule type" value="Genomic_DNA"/>
</dbReference>
<evidence type="ECO:0000256" key="1">
    <source>
        <dbReference type="ARBA" id="ARBA00004141"/>
    </source>
</evidence>
<dbReference type="GO" id="GO:1902600">
    <property type="term" value="P:proton transmembrane transport"/>
    <property type="evidence" value="ECO:0007669"/>
    <property type="project" value="InterPro"/>
</dbReference>
<feature type="transmembrane region" description="Helical" evidence="5">
    <location>
        <begin position="348"/>
        <end position="367"/>
    </location>
</feature>
<comment type="caution">
    <text evidence="8">The sequence shown here is derived from an EMBL/GenBank/DDBJ whole genome shotgun (WGS) entry which is preliminary data.</text>
</comment>
<evidence type="ECO:0000256" key="4">
    <source>
        <dbReference type="ARBA" id="ARBA00023136"/>
    </source>
</evidence>
<evidence type="ECO:0000313" key="9">
    <source>
        <dbReference type="Proteomes" id="UP000037460"/>
    </source>
</evidence>
<dbReference type="PANTHER" id="PTHR46157">
    <property type="entry name" value="K(+) EFFLUX ANTIPORTER 3, CHLOROPLASTIC"/>
    <property type="match status" value="1"/>
</dbReference>
<keyword evidence="2 5" id="KW-0812">Transmembrane</keyword>
<keyword evidence="4 5" id="KW-0472">Membrane</keyword>
<dbReference type="PANTHER" id="PTHR46157:SF4">
    <property type="entry name" value="K(+) EFFLUX ANTIPORTER 3, CHLOROPLASTIC"/>
    <property type="match status" value="1"/>
</dbReference>
<organism evidence="8 9">
    <name type="scientific">Chrysochromulina tobinii</name>
    <dbReference type="NCBI Taxonomy" id="1460289"/>
    <lineage>
        <taxon>Eukaryota</taxon>
        <taxon>Haptista</taxon>
        <taxon>Haptophyta</taxon>
        <taxon>Prymnesiophyceae</taxon>
        <taxon>Prymnesiales</taxon>
        <taxon>Chrysochromulinaceae</taxon>
        <taxon>Chrysochromulina</taxon>
    </lineage>
</organism>
<feature type="transmembrane region" description="Helical" evidence="5">
    <location>
        <begin position="529"/>
        <end position="552"/>
    </location>
</feature>
<feature type="transmembrane region" description="Helical" evidence="5">
    <location>
        <begin position="425"/>
        <end position="445"/>
    </location>
</feature>
<feature type="non-terminal residue" evidence="8">
    <location>
        <position position="655"/>
    </location>
</feature>
<comment type="subcellular location">
    <subcellularLocation>
        <location evidence="1">Membrane</location>
        <topology evidence="1">Multi-pass membrane protein</topology>
    </subcellularLocation>
</comment>
<dbReference type="Pfam" id="PF00999">
    <property type="entry name" value="Na_H_Exchanger"/>
    <property type="match status" value="1"/>
</dbReference>
<feature type="transmembrane region" description="Helical" evidence="5">
    <location>
        <begin position="379"/>
        <end position="398"/>
    </location>
</feature>
<evidence type="ECO:0000256" key="5">
    <source>
        <dbReference type="SAM" id="Phobius"/>
    </source>
</evidence>
<evidence type="ECO:0000256" key="3">
    <source>
        <dbReference type="ARBA" id="ARBA00022989"/>
    </source>
</evidence>
<keyword evidence="6" id="KW-0732">Signal</keyword>
<name>A0A0M0K5P4_9EUKA</name>
<sequence length="655" mass="67426">MAGVALLLPALAAWSPPTLPCTVRPRCCERGRRPKALLPMEHVAATLPTQLLAVGGPDPWGPFGVLLEGIAAVGDSAAAKLGAVQANANSMSETLTRALDAGSALRQNELSGLSILDRDVITVLEDVTEGGVEGLSRNAISATSTIEKAVMDSIGHDMLVFLGCASVAAPLARVLKVTPILTYLLFGALLGPHCLDVFTSTGAAVELGDFGILFLLFIEGLEVTSERLGQLATFVPLGLAQISMTSGVLSFAILGGIAQALERFLPLDAGLININNPSEALVLALAGTLSTSAFIFPVIKERGWEEETVGQAATSILLLQDLFVAPLLVLLPFIVGQGVTDPGAVAELTAKATLGFGSVLVIGSWLLRRLFEVVASSRSSDTFVALSLFVAAGMGAVAKDLGLTDTAGAFAAGVLLANSNYKYEIFASILPFKGILLGIFFLDAGSNFDPDLLVREGPTIATGVVFLLVLKALTLFLAGYIDKALPTATSLSPAENVRLAVLLSGGGEFAFVIFAAADKLGALPDELNALLTTIILITMSITPLLGGLAASLSEPFESMRTYPGWTLAADLPDASAERGQGAMRAAASDVIAANVAGEATRAAPLHAAHDAIVICGYGEVGSLVSDTLLEAAEAVIREGEGEALTAVATIAATTD</sequence>
<evidence type="ECO:0000256" key="6">
    <source>
        <dbReference type="SAM" id="SignalP"/>
    </source>
</evidence>
<proteinExistence type="predicted"/>
<protein>
    <recommendedName>
        <fullName evidence="7">Cation/H+ exchanger transmembrane domain-containing protein</fullName>
    </recommendedName>
</protein>
<feature type="domain" description="Cation/H+ exchanger transmembrane" evidence="7">
    <location>
        <begin position="166"/>
        <end position="545"/>
    </location>
</feature>
<dbReference type="OrthoDB" id="4834at2759"/>
<feature type="transmembrane region" description="Helical" evidence="5">
    <location>
        <begin position="499"/>
        <end position="517"/>
    </location>
</feature>
<dbReference type="AlphaFoldDB" id="A0A0M0K5P4"/>
<feature type="transmembrane region" description="Helical" evidence="5">
    <location>
        <begin position="457"/>
        <end position="479"/>
    </location>
</feature>
<keyword evidence="9" id="KW-1185">Reference proteome</keyword>
<feature type="transmembrane region" description="Helical" evidence="5">
    <location>
        <begin position="281"/>
        <end position="299"/>
    </location>
</feature>
<dbReference type="GO" id="GO:0015297">
    <property type="term" value="F:antiporter activity"/>
    <property type="evidence" value="ECO:0007669"/>
    <property type="project" value="InterPro"/>
</dbReference>
<evidence type="ECO:0000313" key="8">
    <source>
        <dbReference type="EMBL" id="KOO34181.1"/>
    </source>
</evidence>